<keyword evidence="6 10" id="KW-0051">Antiviral defense</keyword>
<evidence type="ECO:0000256" key="2">
    <source>
        <dbReference type="ARBA" id="ARBA00022723"/>
    </source>
</evidence>
<evidence type="ECO:0000256" key="7">
    <source>
        <dbReference type="ARBA" id="ARBA00023125"/>
    </source>
</evidence>
<keyword evidence="5 10" id="KW-0460">Magnesium</keyword>
<dbReference type="GO" id="GO:0016787">
    <property type="term" value="F:hydrolase activity"/>
    <property type="evidence" value="ECO:0007669"/>
    <property type="project" value="UniProtKB-KW"/>
</dbReference>
<feature type="domain" description="CRISPR-associated protein Cas6 C-terminal" evidence="11">
    <location>
        <begin position="177"/>
        <end position="295"/>
    </location>
</feature>
<dbReference type="EMBL" id="FUWL01000003">
    <property type="protein sequence ID" value="SJZ30971.1"/>
    <property type="molecule type" value="Genomic_DNA"/>
</dbReference>
<evidence type="ECO:0000256" key="9">
    <source>
        <dbReference type="ARBA" id="ARBA00038592"/>
    </source>
</evidence>
<dbReference type="Gene3D" id="3.100.10.20">
    <property type="entry name" value="CRISPR-associated endonuclease Cas1, N-terminal domain"/>
    <property type="match status" value="1"/>
</dbReference>
<evidence type="ECO:0000256" key="10">
    <source>
        <dbReference type="HAMAP-Rule" id="MF_01470"/>
    </source>
</evidence>
<dbReference type="InterPro" id="IPR050646">
    <property type="entry name" value="Cas1"/>
</dbReference>
<dbReference type="InterPro" id="IPR042206">
    <property type="entry name" value="CRISPR-assoc_Cas1_C"/>
</dbReference>
<dbReference type="EC" id="3.1.-.-" evidence="10"/>
<comment type="similarity">
    <text evidence="10">Belongs to the CRISPR-associated endonuclease Cas1 family.</text>
</comment>
<dbReference type="Pfam" id="PF01867">
    <property type="entry name" value="Cas_Cas1"/>
    <property type="match status" value="1"/>
</dbReference>
<dbReference type="InterPro" id="IPR019267">
    <property type="entry name" value="CRISPR-assoc_Cas6_C"/>
</dbReference>
<name>A0A1T4JLE4_PORCN</name>
<evidence type="ECO:0000256" key="8">
    <source>
        <dbReference type="ARBA" id="ARBA00023211"/>
    </source>
</evidence>
<evidence type="ECO:0000256" key="4">
    <source>
        <dbReference type="ARBA" id="ARBA00022801"/>
    </source>
</evidence>
<keyword evidence="2 10" id="KW-0479">Metal-binding</keyword>
<gene>
    <name evidence="10" type="primary">cas1</name>
    <name evidence="12" type="ORF">SAMN02745205_00037</name>
</gene>
<dbReference type="AlphaFoldDB" id="A0A1T4JLE4"/>
<dbReference type="NCBIfam" id="TIGR00287">
    <property type="entry name" value="cas1"/>
    <property type="match status" value="1"/>
</dbReference>
<evidence type="ECO:0000313" key="12">
    <source>
        <dbReference type="EMBL" id="SJZ30971.1"/>
    </source>
</evidence>
<keyword evidence="4 10" id="KW-0378">Hydrolase</keyword>
<dbReference type="GO" id="GO:0046872">
    <property type="term" value="F:metal ion binding"/>
    <property type="evidence" value="ECO:0007669"/>
    <property type="project" value="UniProtKB-UniRule"/>
</dbReference>
<sequence length="673" mass="77794">MSSVIDTATLPVFLRAFSAYHFRVRFEARQVITFSGKWYFLPRYALGNALKNSSRFSHLYDELFKPQEPEGSGSSPSSRLVIRADKPTRRGFGAGEALDLYITIISGSPRLVEDFLTFLPEWQAYNFFHEYGLRYKSYQLLNAQSDRYENNLPLSKAKLDVEFFWRHAPQWSDTLGIRFLTPTTLKIDQIFTDRIPFSRLMNRVSRRLYDLYIQEPTASSAPSAPFIFEEKDDLLLSQISIPHKPTMKEKRQYDMSGILGQLYYQTSYDPIAALMLSIAHWVHIGNHTVIGNGQIVAEPGNPSLYQTWLNTLSHRPKKVDQEATVLKKQFKRYLKEQEEVFDFVVSEAGAFIGLNRNCLVVKKFGNIICKQPAHQIEQISIIAPGVSFSSHVANYCHKRNIRIIYYKATGEAYASVSSVDSILPSHMKAQMSLSDDQIREFASDLVRNKIKNQAKLLKYYYKYFRKEEELCQYLQQAIEQLKAIEKLPISGNTAEKVRQNAMLLEARGAKIYWSAFGLLIQRTGHAFDGRVQQGASDIVNQMLNYGYAILQSYVMRTIDLWQLSPNIGILHSTQDNKPALCFDLMEQYRSFVVDRSVLAILSKREEVRREKSGLLDIHTRTRIISKIKERWCSPEYFRTGQKTLSEIMALQTKNVRDFCLKKENKVKFYTPKW</sequence>
<evidence type="ECO:0000256" key="1">
    <source>
        <dbReference type="ARBA" id="ARBA00022722"/>
    </source>
</evidence>
<dbReference type="GO" id="GO:0051607">
    <property type="term" value="P:defense response to virus"/>
    <property type="evidence" value="ECO:0007669"/>
    <property type="project" value="UniProtKB-UniRule"/>
</dbReference>
<evidence type="ECO:0000256" key="3">
    <source>
        <dbReference type="ARBA" id="ARBA00022759"/>
    </source>
</evidence>
<dbReference type="InterPro" id="IPR002729">
    <property type="entry name" value="CRISPR-assoc_Cas1"/>
</dbReference>
<dbReference type="GO" id="GO:0004519">
    <property type="term" value="F:endonuclease activity"/>
    <property type="evidence" value="ECO:0007669"/>
    <property type="project" value="UniProtKB-UniRule"/>
</dbReference>
<dbReference type="RefSeq" id="WP_078735441.1">
    <property type="nucleotide sequence ID" value="NZ_FUWL01000003.1"/>
</dbReference>
<evidence type="ECO:0000313" key="13">
    <source>
        <dbReference type="Proteomes" id="UP000189956"/>
    </source>
</evidence>
<dbReference type="PANTHER" id="PTHR34353:SF2">
    <property type="entry name" value="CRISPR-ASSOCIATED ENDONUCLEASE CAS1 1"/>
    <property type="match status" value="1"/>
</dbReference>
<keyword evidence="7 10" id="KW-0238">DNA-binding</keyword>
<evidence type="ECO:0000256" key="6">
    <source>
        <dbReference type="ARBA" id="ARBA00023118"/>
    </source>
</evidence>
<proteinExistence type="inferred from homology"/>
<dbReference type="CDD" id="cd09634">
    <property type="entry name" value="Cas1_I-II-III"/>
    <property type="match status" value="1"/>
</dbReference>
<feature type="binding site" evidence="10">
    <location>
        <position position="505"/>
    </location>
    <ligand>
        <name>Mn(2+)</name>
        <dbReference type="ChEBI" id="CHEBI:29035"/>
    </ligand>
</feature>
<keyword evidence="8 10" id="KW-0464">Manganese</keyword>
<protein>
    <recommendedName>
        <fullName evidence="10">CRISPR-associated endonuclease Cas1</fullName>
        <ecNumber evidence="10">3.1.-.-</ecNumber>
    </recommendedName>
</protein>
<dbReference type="Gene3D" id="3.30.70.1900">
    <property type="match status" value="1"/>
</dbReference>
<organism evidence="12 13">
    <name type="scientific">Porphyromonas cangingivalis</name>
    <dbReference type="NCBI Taxonomy" id="36874"/>
    <lineage>
        <taxon>Bacteria</taxon>
        <taxon>Pseudomonadati</taxon>
        <taxon>Bacteroidota</taxon>
        <taxon>Bacteroidia</taxon>
        <taxon>Bacteroidales</taxon>
        <taxon>Porphyromonadaceae</taxon>
        <taxon>Porphyromonas</taxon>
    </lineage>
</organism>
<dbReference type="Proteomes" id="UP000189956">
    <property type="component" value="Unassembled WGS sequence"/>
</dbReference>
<comment type="function">
    <text evidence="10">CRISPR (clustered regularly interspaced short palindromic repeat), is an adaptive immune system that provides protection against mobile genetic elements (viruses, transposable elements and conjugative plasmids). CRISPR clusters contain spacers, sequences complementary to antecedent mobile elements, and target invading nucleic acids. CRISPR clusters are transcribed and processed into CRISPR RNA (crRNA). Acts as a dsDNA endonuclease. Involved in the integration of spacer DNA into the CRISPR cassette.</text>
</comment>
<comment type="cofactor">
    <cofactor evidence="10">
        <name>Mg(2+)</name>
        <dbReference type="ChEBI" id="CHEBI:18420"/>
    </cofactor>
    <cofactor evidence="10">
        <name>Mn(2+)</name>
        <dbReference type="ChEBI" id="CHEBI:29035"/>
    </cofactor>
</comment>
<evidence type="ECO:0000259" key="11">
    <source>
        <dbReference type="Pfam" id="PF10040"/>
    </source>
</evidence>
<dbReference type="InterPro" id="IPR042211">
    <property type="entry name" value="CRISPR-assoc_Cas1_N"/>
</dbReference>
<dbReference type="PANTHER" id="PTHR34353">
    <property type="entry name" value="CRISPR-ASSOCIATED ENDONUCLEASE CAS1 1"/>
    <property type="match status" value="1"/>
</dbReference>
<dbReference type="GO" id="GO:0003677">
    <property type="term" value="F:DNA binding"/>
    <property type="evidence" value="ECO:0007669"/>
    <property type="project" value="UniProtKB-KW"/>
</dbReference>
<keyword evidence="1 10" id="KW-0540">Nuclease</keyword>
<dbReference type="Pfam" id="PF10040">
    <property type="entry name" value="CRISPR_Cas6"/>
    <property type="match status" value="1"/>
</dbReference>
<dbReference type="Gene3D" id="1.20.120.920">
    <property type="entry name" value="CRISPR-associated endonuclease Cas1, C-terminal domain"/>
    <property type="match status" value="1"/>
</dbReference>
<comment type="subunit">
    <text evidence="9 10">Homodimer, forms a heterotetramer with a Cas2 homodimer.</text>
</comment>
<dbReference type="GO" id="GO:0043571">
    <property type="term" value="P:maintenance of CRISPR repeat elements"/>
    <property type="evidence" value="ECO:0007669"/>
    <property type="project" value="UniProtKB-UniRule"/>
</dbReference>
<feature type="binding site" evidence="10">
    <location>
        <position position="586"/>
    </location>
    <ligand>
        <name>Mn(2+)</name>
        <dbReference type="ChEBI" id="CHEBI:29035"/>
    </ligand>
</feature>
<accession>A0A1T4JLE4</accession>
<reference evidence="12 13" key="1">
    <citation type="submission" date="2017-02" db="EMBL/GenBank/DDBJ databases">
        <authorList>
            <person name="Peterson S.W."/>
        </authorList>
    </citation>
    <scope>NUCLEOTIDE SEQUENCE [LARGE SCALE GENOMIC DNA]</scope>
    <source>
        <strain evidence="12 13">ATCC 700135</strain>
    </source>
</reference>
<keyword evidence="3 10" id="KW-0255">Endonuclease</keyword>
<evidence type="ECO:0000256" key="5">
    <source>
        <dbReference type="ARBA" id="ARBA00022842"/>
    </source>
</evidence>
<dbReference type="HAMAP" id="MF_01470">
    <property type="entry name" value="Cas1"/>
    <property type="match status" value="1"/>
</dbReference>
<feature type="binding site" evidence="10">
    <location>
        <position position="571"/>
    </location>
    <ligand>
        <name>Mn(2+)</name>
        <dbReference type="ChEBI" id="CHEBI:29035"/>
    </ligand>
</feature>